<name>A0A9Q1C2Z5_HOLLE</name>
<evidence type="ECO:0000256" key="1">
    <source>
        <dbReference type="SAM" id="SignalP"/>
    </source>
</evidence>
<organism evidence="2 3">
    <name type="scientific">Holothuria leucospilota</name>
    <name type="common">Black long sea cucumber</name>
    <name type="synonym">Mertensiothuria leucospilota</name>
    <dbReference type="NCBI Taxonomy" id="206669"/>
    <lineage>
        <taxon>Eukaryota</taxon>
        <taxon>Metazoa</taxon>
        <taxon>Echinodermata</taxon>
        <taxon>Eleutherozoa</taxon>
        <taxon>Echinozoa</taxon>
        <taxon>Holothuroidea</taxon>
        <taxon>Aspidochirotacea</taxon>
        <taxon>Aspidochirotida</taxon>
        <taxon>Holothuriidae</taxon>
        <taxon>Holothuria</taxon>
    </lineage>
</organism>
<protein>
    <submittedName>
        <fullName evidence="2">Uncharacterized protein</fullName>
    </submittedName>
</protein>
<comment type="caution">
    <text evidence="2">The sequence shown here is derived from an EMBL/GenBank/DDBJ whole genome shotgun (WGS) entry which is preliminary data.</text>
</comment>
<sequence length="678" mass="76458">MNLFYIGCVAIILSFIPTTVALSASCEEDWTINWDQEPPDFSTFQLFSSPGEILPNITVTDILQFVGVLWSAPSWQEITGRLCVQVGPMIHAFYPMEQFRRECDVLVTSLQKDEKPDIYKVCNSLWDQLEVENTTKKLANDLLPCLAEDIPRYLRVVCDVDPLRSIYAESFLERASRLAFDMLKWLGPSPFSGDFYGACSAGRILLSGDIDHIADELKNLLTYLVADTLVYMKFTDICKGEGGQFQDFLYYLPSTMHDEESICDFLSQDHSQQEYLEKGSSLIDTFLNVFVDTDLCIDVVTFITLRDPSGAASYEITGMNLTYEINRSSFCREMTSAFSDNSQYTPTPYSFPDDQNITAFNLYDKDGHPLPNFSFMDAMNVLAAFFKSNTLLDGSILLCDVFESFLSEFKPSFARICPLLRSKDTEELEKICLQMSLPADYHPSLRIPTMIYMAVTTVDVARRYLTLTEISQDQFCLALDDFFSSKNNLQSFAQLGVDVYLAELLPIADKICKDYEAAVEFLANLSSLPSNEFNEYIQAFSDFILTHLGFSDRLKFCQTTAAGIDTSSGRTESSLVKDMQEQFLLFLTSSDRCTKSLKSVEKIFEIVSSQDDFPDILNTYTGYNSTTSLCEDVSTFFDPALCMDPETNKPHSAATLTGEFNGFLVALALLMAYLRLVL</sequence>
<keyword evidence="1" id="KW-0732">Signal</keyword>
<accession>A0A9Q1C2Z5</accession>
<dbReference type="AlphaFoldDB" id="A0A9Q1C2Z5"/>
<feature type="chain" id="PRO_5040381438" evidence="1">
    <location>
        <begin position="22"/>
        <end position="678"/>
    </location>
</feature>
<evidence type="ECO:0000313" key="3">
    <source>
        <dbReference type="Proteomes" id="UP001152320"/>
    </source>
</evidence>
<keyword evidence="3" id="KW-1185">Reference proteome</keyword>
<dbReference type="EMBL" id="JAIZAY010000008">
    <property type="protein sequence ID" value="KAJ8037480.1"/>
    <property type="molecule type" value="Genomic_DNA"/>
</dbReference>
<dbReference type="OrthoDB" id="10685273at2759"/>
<proteinExistence type="predicted"/>
<evidence type="ECO:0000313" key="2">
    <source>
        <dbReference type="EMBL" id="KAJ8037480.1"/>
    </source>
</evidence>
<dbReference type="Proteomes" id="UP001152320">
    <property type="component" value="Chromosome 8"/>
</dbReference>
<feature type="signal peptide" evidence="1">
    <location>
        <begin position="1"/>
        <end position="21"/>
    </location>
</feature>
<gene>
    <name evidence="2" type="ORF">HOLleu_18305</name>
</gene>
<reference evidence="2" key="1">
    <citation type="submission" date="2021-10" db="EMBL/GenBank/DDBJ databases">
        <title>Tropical sea cucumber genome reveals ecological adaptation and Cuvierian tubules defense mechanism.</title>
        <authorList>
            <person name="Chen T."/>
        </authorList>
    </citation>
    <scope>NUCLEOTIDE SEQUENCE</scope>
    <source>
        <strain evidence="2">Nanhai2018</strain>
        <tissue evidence="2">Muscle</tissue>
    </source>
</reference>